<keyword evidence="2 8" id="KW-0813">Transport</keyword>
<evidence type="ECO:0000256" key="5">
    <source>
        <dbReference type="ARBA" id="ARBA00022729"/>
    </source>
</evidence>
<comment type="similarity">
    <text evidence="8">Belongs to the TonB-dependent receptor family.</text>
</comment>
<dbReference type="InterPro" id="IPR023997">
    <property type="entry name" value="TonB-dep_OMP_SusC/RagA_CS"/>
</dbReference>
<evidence type="ECO:0000256" key="4">
    <source>
        <dbReference type="ARBA" id="ARBA00022692"/>
    </source>
</evidence>
<dbReference type="PROSITE" id="PS00018">
    <property type="entry name" value="EF_HAND_1"/>
    <property type="match status" value="1"/>
</dbReference>
<feature type="signal peptide" evidence="9">
    <location>
        <begin position="1"/>
        <end position="22"/>
    </location>
</feature>
<gene>
    <name evidence="11" type="ORF">DW789_15590</name>
</gene>
<sequence>MKKRIIWATALCLAASFSSAYASEGVSSKIVQGISQNGRNISGIVVDVNGEPIIGASIKISGTSVGTITDIDGKFNLKNASGSLEISYIGYHTETVKINNRSSLKIILHEDSKELDEVIVVGYGTQKKASLTSAITQIKGDEVFASSGLSSPTVALQGEIPGLVVTRSSSRPGSEGAAIKIRGDVSINGDGAPTVIIDGMYGSLDDLNAMNANDIENISVLKDASAAIYGARSAAGVILITTKRGKKGKAQVSYSGSVSRTIDGIEQPLTNNYEWMDMFFEAQYWDASVSGSSLSMNSDPRLIYQNINWWIFQNGDNGGTSVDGMHRPILYRGENLFRTVRNGEKLILRNGEVGSGNEFYEYWDPDSYLENYLLGQATSQKHAINVRGGDDKFGYYASLSYSKDQSQLKIADDSQTKYGARINMDYQAFDFLKFETGMSYESQTISTPSQGVDNSMFTDQWFWSVFSQDGSLPTDVFDGKRNPIGRIMNGGQNTNTFTDLRGNIRAILDLSKWVKGLSFTGSGNYKLTRREFQAVSRPVDFYDYYGTRVMGSINKPGSISEQLQKWENITLGVFGNYENTFAGVHKISAMLGMTSEEEYWKSVKAGRNQGWMYPDSDLSDLNVAIGGDNNTADGGQSEWAFLSYLGRLNYTYDDKYSIELLGRRDGSSKLSLKNRWRNFYSISGYWRISREQFMESLSFLNDLKVRYNFGKTGNVNGLNNYERFATIKRGTAYFGLGDASQYTTMWVDGIRSDNRTWEIILSHNIGVDFALLNNRLSGSFDYFTKTNDNMFIGITYPAVLGARAPLSNNGKLRTKGWEVALNWDDRIEDFKYSIGASLSDSYTELLELANNELVPDPGNNNKRLIGKPLNAYYVYQTDGLFQTQEEVDAFYEMYYWNATHSGPKADNILPAPSELGTNRLRPGARRYVDRDGDGAITRYDLYYAGDAAPHLSFGLKGKFEWKGIDVSVFFQGIGSQNILRTGSVYAPFVTNYVRQNKNYLGKTWAPNHTDAEYPILSRDAGFNRFNYANVDASLQKSRYIRLKSLIVGYTIPRKWTSKAGINQLRVYFSGDDLWEWTSVKDGYDPERGEASNSTFPFSRLLTFGVDVTF</sequence>
<evidence type="ECO:0000256" key="7">
    <source>
        <dbReference type="ARBA" id="ARBA00023237"/>
    </source>
</evidence>
<dbReference type="InterPro" id="IPR012910">
    <property type="entry name" value="Plug_dom"/>
</dbReference>
<dbReference type="InterPro" id="IPR023996">
    <property type="entry name" value="TonB-dep_OMP_SusC/RagA"/>
</dbReference>
<dbReference type="PANTHER" id="PTHR30069">
    <property type="entry name" value="TONB-DEPENDENT OUTER MEMBRANE RECEPTOR"/>
    <property type="match status" value="1"/>
</dbReference>
<keyword evidence="11" id="KW-0675">Receptor</keyword>
<dbReference type="Gene3D" id="2.170.130.10">
    <property type="entry name" value="TonB-dependent receptor, plug domain"/>
    <property type="match status" value="1"/>
</dbReference>
<dbReference type="InterPro" id="IPR018247">
    <property type="entry name" value="EF_Hand_1_Ca_BS"/>
</dbReference>
<dbReference type="Pfam" id="PF07715">
    <property type="entry name" value="Plug"/>
    <property type="match status" value="1"/>
</dbReference>
<keyword evidence="5 9" id="KW-0732">Signal</keyword>
<comment type="caution">
    <text evidence="11">The sequence shown here is derived from an EMBL/GenBank/DDBJ whole genome shotgun (WGS) entry which is preliminary data.</text>
</comment>
<proteinExistence type="inferred from homology"/>
<feature type="chain" id="PRO_5019483120" evidence="9">
    <location>
        <begin position="23"/>
        <end position="1109"/>
    </location>
</feature>
<dbReference type="PROSITE" id="PS52016">
    <property type="entry name" value="TONB_DEPENDENT_REC_3"/>
    <property type="match status" value="1"/>
</dbReference>
<protein>
    <submittedName>
        <fullName evidence="11">TonB-dependent receptor</fullName>
    </submittedName>
</protein>
<evidence type="ECO:0000256" key="9">
    <source>
        <dbReference type="SAM" id="SignalP"/>
    </source>
</evidence>
<dbReference type="InterPro" id="IPR036942">
    <property type="entry name" value="Beta-barrel_TonB_sf"/>
</dbReference>
<dbReference type="InterPro" id="IPR008969">
    <property type="entry name" value="CarboxyPept-like_regulatory"/>
</dbReference>
<evidence type="ECO:0000256" key="6">
    <source>
        <dbReference type="ARBA" id="ARBA00023136"/>
    </source>
</evidence>
<dbReference type="Gene3D" id="2.60.40.1120">
    <property type="entry name" value="Carboxypeptidase-like, regulatory domain"/>
    <property type="match status" value="1"/>
</dbReference>
<reference evidence="11 12" key="1">
    <citation type="submission" date="2018-08" db="EMBL/GenBank/DDBJ databases">
        <title>A genome reference for cultivated species of the human gut microbiota.</title>
        <authorList>
            <person name="Zou Y."/>
            <person name="Xue W."/>
            <person name="Luo G."/>
        </authorList>
    </citation>
    <scope>NUCLEOTIDE SEQUENCE [LARGE SCALE GENOMIC DNA]</scope>
    <source>
        <strain evidence="11 12">AM31-10</strain>
    </source>
</reference>
<dbReference type="FunFam" id="2.60.40.1120:FF:000003">
    <property type="entry name" value="Outer membrane protein Omp121"/>
    <property type="match status" value="1"/>
</dbReference>
<dbReference type="InterPro" id="IPR039426">
    <property type="entry name" value="TonB-dep_rcpt-like"/>
</dbReference>
<dbReference type="GO" id="GO:0009279">
    <property type="term" value="C:cell outer membrane"/>
    <property type="evidence" value="ECO:0007669"/>
    <property type="project" value="UniProtKB-SubCell"/>
</dbReference>
<keyword evidence="6 8" id="KW-0472">Membrane</keyword>
<keyword evidence="4 8" id="KW-0812">Transmembrane</keyword>
<evidence type="ECO:0000259" key="10">
    <source>
        <dbReference type="Pfam" id="PF07715"/>
    </source>
</evidence>
<dbReference type="InterPro" id="IPR037066">
    <property type="entry name" value="Plug_dom_sf"/>
</dbReference>
<dbReference type="RefSeq" id="WP_118166279.1">
    <property type="nucleotide sequence ID" value="NZ_QSJG01000059.1"/>
</dbReference>
<keyword evidence="7 8" id="KW-0998">Cell outer membrane</keyword>
<dbReference type="NCBIfam" id="TIGR04056">
    <property type="entry name" value="OMP_RagA_SusC"/>
    <property type="match status" value="1"/>
</dbReference>
<dbReference type="NCBIfam" id="TIGR04057">
    <property type="entry name" value="SusC_RagA_signa"/>
    <property type="match status" value="1"/>
</dbReference>
<keyword evidence="3 8" id="KW-1134">Transmembrane beta strand</keyword>
<dbReference type="SUPFAM" id="SSF56935">
    <property type="entry name" value="Porins"/>
    <property type="match status" value="1"/>
</dbReference>
<evidence type="ECO:0000256" key="3">
    <source>
        <dbReference type="ARBA" id="ARBA00022452"/>
    </source>
</evidence>
<dbReference type="SUPFAM" id="SSF49464">
    <property type="entry name" value="Carboxypeptidase regulatory domain-like"/>
    <property type="match status" value="1"/>
</dbReference>
<organism evidence="11 12">
    <name type="scientific">Phocaeicola plebeius</name>
    <dbReference type="NCBI Taxonomy" id="310297"/>
    <lineage>
        <taxon>Bacteria</taxon>
        <taxon>Pseudomonadati</taxon>
        <taxon>Bacteroidota</taxon>
        <taxon>Bacteroidia</taxon>
        <taxon>Bacteroidales</taxon>
        <taxon>Bacteroidaceae</taxon>
        <taxon>Phocaeicola</taxon>
    </lineage>
</organism>
<dbReference type="AlphaFoldDB" id="A0A414FI04"/>
<evidence type="ECO:0000313" key="11">
    <source>
        <dbReference type="EMBL" id="RHD46999.1"/>
    </source>
</evidence>
<dbReference type="Pfam" id="PF13715">
    <property type="entry name" value="CarbopepD_reg_2"/>
    <property type="match status" value="1"/>
</dbReference>
<comment type="subcellular location">
    <subcellularLocation>
        <location evidence="1 8">Cell outer membrane</location>
        <topology evidence="1 8">Multi-pass membrane protein</topology>
    </subcellularLocation>
</comment>
<evidence type="ECO:0000256" key="2">
    <source>
        <dbReference type="ARBA" id="ARBA00022448"/>
    </source>
</evidence>
<evidence type="ECO:0000256" key="8">
    <source>
        <dbReference type="PROSITE-ProRule" id="PRU01360"/>
    </source>
</evidence>
<feature type="domain" description="TonB-dependent receptor plug" evidence="10">
    <location>
        <begin position="128"/>
        <end position="237"/>
    </location>
</feature>
<dbReference type="Proteomes" id="UP000284361">
    <property type="component" value="Unassembled WGS sequence"/>
</dbReference>
<name>A0A414FI04_9BACT</name>
<evidence type="ECO:0000256" key="1">
    <source>
        <dbReference type="ARBA" id="ARBA00004571"/>
    </source>
</evidence>
<dbReference type="GO" id="GO:0044718">
    <property type="term" value="P:siderophore transmembrane transport"/>
    <property type="evidence" value="ECO:0007669"/>
    <property type="project" value="TreeGrafter"/>
</dbReference>
<evidence type="ECO:0000313" key="12">
    <source>
        <dbReference type="Proteomes" id="UP000284361"/>
    </source>
</evidence>
<accession>A0A414FI04</accession>
<dbReference type="Gene3D" id="2.40.170.20">
    <property type="entry name" value="TonB-dependent receptor, beta-barrel domain"/>
    <property type="match status" value="1"/>
</dbReference>
<dbReference type="EMBL" id="QSJG01000059">
    <property type="protein sequence ID" value="RHD46999.1"/>
    <property type="molecule type" value="Genomic_DNA"/>
</dbReference>
<dbReference type="PANTHER" id="PTHR30069:SF29">
    <property type="entry name" value="HEMOGLOBIN AND HEMOGLOBIN-HAPTOGLOBIN-BINDING PROTEIN 1-RELATED"/>
    <property type="match status" value="1"/>
</dbReference>
<dbReference type="GO" id="GO:0015344">
    <property type="term" value="F:siderophore uptake transmembrane transporter activity"/>
    <property type="evidence" value="ECO:0007669"/>
    <property type="project" value="TreeGrafter"/>
</dbReference>